<keyword evidence="8" id="KW-1185">Reference proteome</keyword>
<organism evidence="7 8">
    <name type="scientific">Marasmiellus scandens</name>
    <dbReference type="NCBI Taxonomy" id="2682957"/>
    <lineage>
        <taxon>Eukaryota</taxon>
        <taxon>Fungi</taxon>
        <taxon>Dikarya</taxon>
        <taxon>Basidiomycota</taxon>
        <taxon>Agaricomycotina</taxon>
        <taxon>Agaricomycetes</taxon>
        <taxon>Agaricomycetidae</taxon>
        <taxon>Agaricales</taxon>
        <taxon>Marasmiineae</taxon>
        <taxon>Omphalotaceae</taxon>
        <taxon>Marasmiellus</taxon>
    </lineage>
</organism>
<dbReference type="EMBL" id="JBANRG010000078">
    <property type="protein sequence ID" value="KAK7438628.1"/>
    <property type="molecule type" value="Genomic_DNA"/>
</dbReference>
<feature type="transmembrane region" description="Helical" evidence="6">
    <location>
        <begin position="116"/>
        <end position="139"/>
    </location>
</feature>
<dbReference type="SUPFAM" id="SSF103473">
    <property type="entry name" value="MFS general substrate transporter"/>
    <property type="match status" value="1"/>
</dbReference>
<sequence length="231" mass="25516">MSYYFPMWFQTVLLTSAAIAGLHSLPSSVAMPIGSVIAGWAMHRTGKYKAINLIFGILPFIAGVLITRIKEDSGLMQSWFSITPIGFGNAVVLQTTLVALLAHIPENQMAVATGFARLFGSIGQVAGVAVSSALFQYILDMELRKRFHGNNSEEQRQIIRRIRQNARLVETLPGDQQRLARDSYDVSLKTVFWFAAFSTLLAYIVRLPIPEKSLDDPRPTETASSSRARPG</sequence>
<dbReference type="InterPro" id="IPR036259">
    <property type="entry name" value="MFS_trans_sf"/>
</dbReference>
<dbReference type="PANTHER" id="PTHR23501:SF191">
    <property type="entry name" value="VACUOLAR BASIC AMINO ACID TRANSPORTER 4"/>
    <property type="match status" value="1"/>
</dbReference>
<comment type="subcellular location">
    <subcellularLocation>
        <location evidence="1">Endomembrane system</location>
        <topology evidence="1">Multi-pass membrane protein</topology>
    </subcellularLocation>
</comment>
<evidence type="ECO:0000313" key="8">
    <source>
        <dbReference type="Proteomes" id="UP001498398"/>
    </source>
</evidence>
<reference evidence="7 8" key="1">
    <citation type="submission" date="2024-01" db="EMBL/GenBank/DDBJ databases">
        <title>A draft genome for the cacao thread blight pathogen Marasmiellus scandens.</title>
        <authorList>
            <person name="Baruah I.K."/>
            <person name="Leung J."/>
            <person name="Bukari Y."/>
            <person name="Amoako-Attah I."/>
            <person name="Meinhardt L.W."/>
            <person name="Bailey B.A."/>
            <person name="Cohen S.P."/>
        </authorList>
    </citation>
    <scope>NUCLEOTIDE SEQUENCE [LARGE SCALE GENOMIC DNA]</scope>
    <source>
        <strain evidence="7 8">GH-19</strain>
    </source>
</reference>
<keyword evidence="5 6" id="KW-0472">Membrane</keyword>
<dbReference type="PANTHER" id="PTHR23501">
    <property type="entry name" value="MAJOR FACILITATOR SUPERFAMILY"/>
    <property type="match status" value="1"/>
</dbReference>
<dbReference type="Gene3D" id="1.20.1250.20">
    <property type="entry name" value="MFS general substrate transporter like domains"/>
    <property type="match status" value="1"/>
</dbReference>
<evidence type="ECO:0000256" key="2">
    <source>
        <dbReference type="ARBA" id="ARBA00022448"/>
    </source>
</evidence>
<dbReference type="Proteomes" id="UP001498398">
    <property type="component" value="Unassembled WGS sequence"/>
</dbReference>
<evidence type="ECO:0000256" key="4">
    <source>
        <dbReference type="ARBA" id="ARBA00022989"/>
    </source>
</evidence>
<proteinExistence type="predicted"/>
<evidence type="ECO:0000256" key="6">
    <source>
        <dbReference type="SAM" id="Phobius"/>
    </source>
</evidence>
<feature type="transmembrane region" description="Helical" evidence="6">
    <location>
        <begin position="191"/>
        <end position="209"/>
    </location>
</feature>
<comment type="caution">
    <text evidence="7">The sequence shown here is derived from an EMBL/GenBank/DDBJ whole genome shotgun (WGS) entry which is preliminary data.</text>
</comment>
<gene>
    <name evidence="7" type="ORF">VKT23_017961</name>
</gene>
<keyword evidence="2" id="KW-0813">Transport</keyword>
<protein>
    <submittedName>
        <fullName evidence="7">Uncharacterized protein</fullName>
    </submittedName>
</protein>
<evidence type="ECO:0000256" key="5">
    <source>
        <dbReference type="ARBA" id="ARBA00023136"/>
    </source>
</evidence>
<evidence type="ECO:0000256" key="1">
    <source>
        <dbReference type="ARBA" id="ARBA00004127"/>
    </source>
</evidence>
<accession>A0ABR1IT13</accession>
<feature type="transmembrane region" description="Helical" evidence="6">
    <location>
        <begin position="79"/>
        <end position="104"/>
    </location>
</feature>
<keyword evidence="3 6" id="KW-0812">Transmembrane</keyword>
<evidence type="ECO:0000256" key="3">
    <source>
        <dbReference type="ARBA" id="ARBA00022692"/>
    </source>
</evidence>
<name>A0ABR1IT13_9AGAR</name>
<evidence type="ECO:0000313" key="7">
    <source>
        <dbReference type="EMBL" id="KAK7438628.1"/>
    </source>
</evidence>
<keyword evidence="4 6" id="KW-1133">Transmembrane helix</keyword>
<feature type="transmembrane region" description="Helical" evidence="6">
    <location>
        <begin position="48"/>
        <end position="67"/>
    </location>
</feature>